<sequence>MKKSVRGKYHTGLQPIRVLKHNLTDRLLSRSKEFIELLQKDLQLSEHINYISYPLPLINKQTPYVDKDGMIYIHETYLSYLWIISFSMFVLYEEGMAIPDQIKREISTHKSQNIELIELTEELFDYAKSLVRAYSKWDTEYFPNPEIFDENTDEGFYILRANDLYVEAMNFILFHEIAHAELEHIKTRGENNLKGDRVKALEIEADSRAISLLLENCRKPFVSHLAIVVGLASMLFVSHDLSGGSDHPDVDVRIENALDLIKPSEDSPIWAFLVLFLKLWDKQFSHNFVTSTHYNNFKELYYELLEQGKQINKWS</sequence>
<dbReference type="Proteomes" id="UP000256686">
    <property type="component" value="Unassembled WGS sequence"/>
</dbReference>
<accession>A0A3D9C3N0</accession>
<organism evidence="2 3">
    <name type="scientific">Chryseobacterium pennae</name>
    <dbReference type="NCBI Taxonomy" id="2258962"/>
    <lineage>
        <taxon>Bacteria</taxon>
        <taxon>Pseudomonadati</taxon>
        <taxon>Bacteroidota</taxon>
        <taxon>Flavobacteriia</taxon>
        <taxon>Flavobacteriales</taxon>
        <taxon>Weeksellaceae</taxon>
        <taxon>Chryseobacterium group</taxon>
        <taxon>Chryseobacterium</taxon>
    </lineage>
</organism>
<dbReference type="InterPro" id="IPR019504">
    <property type="entry name" value="Peptidase_U49_Lit_pept"/>
</dbReference>
<protein>
    <recommendedName>
        <fullName evidence="4">Peptidase U49</fullName>
    </recommendedName>
</protein>
<dbReference type="Pfam" id="PF10463">
    <property type="entry name" value="Peptidase_U49"/>
    <property type="match status" value="1"/>
</dbReference>
<reference evidence="3" key="1">
    <citation type="submission" date="2018-06" db="EMBL/GenBank/DDBJ databases">
        <authorList>
            <person name="Lum Nde A."/>
            <person name="Hugo C."/>
        </authorList>
    </citation>
    <scope>NUCLEOTIDE SEQUENCE [LARGE SCALE GENOMIC DNA]</scope>
    <source>
        <strain evidence="3">1_F178</strain>
    </source>
</reference>
<comment type="caution">
    <text evidence="2">The sequence shown here is derived from an EMBL/GenBank/DDBJ whole genome shotgun (WGS) entry which is preliminary data.</text>
</comment>
<dbReference type="RefSeq" id="WP_115972950.1">
    <property type="nucleotide sequence ID" value="NZ_QNVT01000028.1"/>
</dbReference>
<keyword evidence="1" id="KW-0812">Transmembrane</keyword>
<proteinExistence type="predicted"/>
<keyword evidence="1" id="KW-0472">Membrane</keyword>
<dbReference type="AlphaFoldDB" id="A0A3D9C3N0"/>
<keyword evidence="1" id="KW-1133">Transmembrane helix</keyword>
<gene>
    <name evidence="2" type="ORF">DRF65_22320</name>
</gene>
<evidence type="ECO:0008006" key="4">
    <source>
        <dbReference type="Google" id="ProtNLM"/>
    </source>
</evidence>
<feature type="transmembrane region" description="Helical" evidence="1">
    <location>
        <begin position="77"/>
        <end position="92"/>
    </location>
</feature>
<evidence type="ECO:0000313" key="2">
    <source>
        <dbReference type="EMBL" id="REC60091.1"/>
    </source>
</evidence>
<dbReference type="EMBL" id="QNVT01000028">
    <property type="protein sequence ID" value="REC60091.1"/>
    <property type="molecule type" value="Genomic_DNA"/>
</dbReference>
<name>A0A3D9C3N0_9FLAO</name>
<evidence type="ECO:0000313" key="3">
    <source>
        <dbReference type="Proteomes" id="UP000256686"/>
    </source>
</evidence>
<evidence type="ECO:0000256" key="1">
    <source>
        <dbReference type="SAM" id="Phobius"/>
    </source>
</evidence>
<keyword evidence="3" id="KW-1185">Reference proteome</keyword>